<comment type="caution">
    <text evidence="1">The sequence shown here is derived from an EMBL/GenBank/DDBJ whole genome shotgun (WGS) entry which is preliminary data.</text>
</comment>
<keyword evidence="2" id="KW-1185">Reference proteome</keyword>
<protein>
    <recommendedName>
        <fullName evidence="3">Wall-associated receptor kinase C-terminal domain-containing protein</fullName>
    </recommendedName>
</protein>
<sequence length="77" mass="8367">MVGGEAGKCLLKNTSHTFNCACENCTNVGLLANGLDVVPTPSPTVGSSWFKEVTYVHTRILSEWIFPTESFWNSSSV</sequence>
<evidence type="ECO:0008006" key="3">
    <source>
        <dbReference type="Google" id="ProtNLM"/>
    </source>
</evidence>
<dbReference type="EMBL" id="JANPWB010000007">
    <property type="protein sequence ID" value="KAJ1170294.1"/>
    <property type="molecule type" value="Genomic_DNA"/>
</dbReference>
<dbReference type="AlphaFoldDB" id="A0AAV7T1P0"/>
<reference evidence="1" key="1">
    <citation type="journal article" date="2022" name="bioRxiv">
        <title>Sequencing and chromosome-scale assembly of the giantPleurodeles waltlgenome.</title>
        <authorList>
            <person name="Brown T."/>
            <person name="Elewa A."/>
            <person name="Iarovenko S."/>
            <person name="Subramanian E."/>
            <person name="Araus A.J."/>
            <person name="Petzold A."/>
            <person name="Susuki M."/>
            <person name="Suzuki K.-i.T."/>
            <person name="Hayashi T."/>
            <person name="Toyoda A."/>
            <person name="Oliveira C."/>
            <person name="Osipova E."/>
            <person name="Leigh N.D."/>
            <person name="Simon A."/>
            <person name="Yun M.H."/>
        </authorList>
    </citation>
    <scope>NUCLEOTIDE SEQUENCE</scope>
    <source>
        <strain evidence="1">20211129_DDA</strain>
        <tissue evidence="1">Liver</tissue>
    </source>
</reference>
<evidence type="ECO:0000313" key="1">
    <source>
        <dbReference type="EMBL" id="KAJ1170294.1"/>
    </source>
</evidence>
<gene>
    <name evidence="1" type="ORF">NDU88_002172</name>
</gene>
<organism evidence="1 2">
    <name type="scientific">Pleurodeles waltl</name>
    <name type="common">Iberian ribbed newt</name>
    <dbReference type="NCBI Taxonomy" id="8319"/>
    <lineage>
        <taxon>Eukaryota</taxon>
        <taxon>Metazoa</taxon>
        <taxon>Chordata</taxon>
        <taxon>Craniata</taxon>
        <taxon>Vertebrata</taxon>
        <taxon>Euteleostomi</taxon>
        <taxon>Amphibia</taxon>
        <taxon>Batrachia</taxon>
        <taxon>Caudata</taxon>
        <taxon>Salamandroidea</taxon>
        <taxon>Salamandridae</taxon>
        <taxon>Pleurodelinae</taxon>
        <taxon>Pleurodeles</taxon>
    </lineage>
</organism>
<evidence type="ECO:0000313" key="2">
    <source>
        <dbReference type="Proteomes" id="UP001066276"/>
    </source>
</evidence>
<dbReference type="Proteomes" id="UP001066276">
    <property type="component" value="Chromosome 4_1"/>
</dbReference>
<name>A0AAV7T1P0_PLEWA</name>
<accession>A0AAV7T1P0</accession>
<proteinExistence type="predicted"/>